<dbReference type="Pfam" id="PF00459">
    <property type="entry name" value="Inositol_P"/>
    <property type="match status" value="1"/>
</dbReference>
<gene>
    <name evidence="3" type="primary">suhB_1</name>
    <name evidence="3" type="ORF">LAX5112_01759</name>
</gene>
<feature type="binding site" evidence="2">
    <location>
        <position position="88"/>
    </location>
    <ligand>
        <name>Mg(2+)</name>
        <dbReference type="ChEBI" id="CHEBI:18420"/>
        <label>1</label>
        <note>catalytic</note>
    </ligand>
</feature>
<feature type="binding site" evidence="2">
    <location>
        <position position="85"/>
    </location>
    <ligand>
        <name>Mg(2+)</name>
        <dbReference type="ChEBI" id="CHEBI:18420"/>
        <label>1</label>
        <note>catalytic</note>
    </ligand>
</feature>
<reference evidence="4" key="1">
    <citation type="submission" date="2015-07" db="EMBL/GenBank/DDBJ databases">
        <authorList>
            <person name="Rodrigo-Torres Lidia"/>
            <person name="Arahal R.David."/>
        </authorList>
    </citation>
    <scope>NUCLEOTIDE SEQUENCE [LARGE SCALE GENOMIC DNA]</scope>
    <source>
        <strain evidence="4">CECT 5112</strain>
    </source>
</reference>
<accession>A0A0M7A1Z3</accession>
<dbReference type="GO" id="GO:0046872">
    <property type="term" value="F:metal ion binding"/>
    <property type="evidence" value="ECO:0007669"/>
    <property type="project" value="UniProtKB-KW"/>
</dbReference>
<dbReference type="GO" id="GO:0006020">
    <property type="term" value="P:inositol metabolic process"/>
    <property type="evidence" value="ECO:0007669"/>
    <property type="project" value="TreeGrafter"/>
</dbReference>
<comment type="cofactor">
    <cofactor evidence="2">
        <name>Mg(2+)</name>
        <dbReference type="ChEBI" id="CHEBI:18420"/>
    </cofactor>
</comment>
<evidence type="ECO:0000313" key="4">
    <source>
        <dbReference type="Proteomes" id="UP000053235"/>
    </source>
</evidence>
<keyword evidence="3" id="KW-0378">Hydrolase</keyword>
<dbReference type="PANTHER" id="PTHR20854">
    <property type="entry name" value="INOSITOL MONOPHOSPHATASE"/>
    <property type="match status" value="1"/>
</dbReference>
<feature type="binding site" evidence="2">
    <location>
        <position position="87"/>
    </location>
    <ligand>
        <name>Mg(2+)</name>
        <dbReference type="ChEBI" id="CHEBI:18420"/>
        <label>1</label>
        <note>catalytic</note>
    </ligand>
</feature>
<dbReference type="Proteomes" id="UP000053235">
    <property type="component" value="Unassembled WGS sequence"/>
</dbReference>
<keyword evidence="2" id="KW-0460">Magnesium</keyword>
<protein>
    <submittedName>
        <fullName evidence="3">Inositol-1-monophosphatase</fullName>
        <ecNumber evidence="3">3.1.3.25</ecNumber>
    </submittedName>
</protein>
<dbReference type="STRING" id="388408.LAX5112_01759"/>
<evidence type="ECO:0000256" key="1">
    <source>
        <dbReference type="ARBA" id="ARBA00009759"/>
    </source>
</evidence>
<feature type="binding site" evidence="2">
    <location>
        <position position="210"/>
    </location>
    <ligand>
        <name>Mg(2+)</name>
        <dbReference type="ChEBI" id="CHEBI:18420"/>
        <label>1</label>
        <note>catalytic</note>
    </ligand>
</feature>
<dbReference type="PRINTS" id="PR00377">
    <property type="entry name" value="IMPHPHTASES"/>
</dbReference>
<name>A0A0M7A1Z3_9HYPH</name>
<dbReference type="EC" id="3.1.3.25" evidence="3"/>
<dbReference type="InterPro" id="IPR000760">
    <property type="entry name" value="Inositol_monophosphatase-like"/>
</dbReference>
<dbReference type="GO" id="GO:0008934">
    <property type="term" value="F:inositol monophosphate 1-phosphatase activity"/>
    <property type="evidence" value="ECO:0007669"/>
    <property type="project" value="TreeGrafter"/>
</dbReference>
<dbReference type="OrthoDB" id="9785695at2"/>
<evidence type="ECO:0000256" key="2">
    <source>
        <dbReference type="PIRSR" id="PIRSR600760-2"/>
    </source>
</evidence>
<sequence length="261" mass="27650">MVDHLTEFARTANDLADAAGDILRTAWFSEGAVSYKADRSALTEADTDVENRLRNLIAHRHPDHGILGEEFGAEDLDKEFVWVLDPIDGTRQFGARLLNFGVLIALCHHGKPVIGVIDQPIGHIRYCGIKGGGATLNGRCITSRKDADLDHAVLSLANPNSFCGESRRGFDALNSIGAMTGFDGGCLAYGALARGMVDVCLNGPDLDPLDICALVPIVEEAGGCITDWSGAPLSLSSRGAIVASGSIQLHETVLDLLTGQT</sequence>
<dbReference type="PANTHER" id="PTHR20854:SF4">
    <property type="entry name" value="INOSITOL-1-MONOPHOSPHATASE-RELATED"/>
    <property type="match status" value="1"/>
</dbReference>
<comment type="similarity">
    <text evidence="1">Belongs to the inositol monophosphatase superfamily.</text>
</comment>
<dbReference type="AlphaFoldDB" id="A0A0M7A1Z3"/>
<dbReference type="RefSeq" id="WP_055671489.1">
    <property type="nucleotide sequence ID" value="NZ_CXWD01000006.1"/>
</dbReference>
<dbReference type="Gene3D" id="3.30.540.10">
    <property type="entry name" value="Fructose-1,6-Bisphosphatase, subunit A, domain 1"/>
    <property type="match status" value="1"/>
</dbReference>
<dbReference type="GO" id="GO:0007165">
    <property type="term" value="P:signal transduction"/>
    <property type="evidence" value="ECO:0007669"/>
    <property type="project" value="TreeGrafter"/>
</dbReference>
<dbReference type="SUPFAM" id="SSF56655">
    <property type="entry name" value="Carbohydrate phosphatase"/>
    <property type="match status" value="1"/>
</dbReference>
<organism evidence="3 4">
    <name type="scientific">Roseibium alexandrii</name>
    <dbReference type="NCBI Taxonomy" id="388408"/>
    <lineage>
        <taxon>Bacteria</taxon>
        <taxon>Pseudomonadati</taxon>
        <taxon>Pseudomonadota</taxon>
        <taxon>Alphaproteobacteria</taxon>
        <taxon>Hyphomicrobiales</taxon>
        <taxon>Stappiaceae</taxon>
        <taxon>Roseibium</taxon>
    </lineage>
</organism>
<dbReference type="EMBL" id="CXWD01000006">
    <property type="protein sequence ID" value="CTQ68492.1"/>
    <property type="molecule type" value="Genomic_DNA"/>
</dbReference>
<feature type="binding site" evidence="2">
    <location>
        <position position="69"/>
    </location>
    <ligand>
        <name>Mg(2+)</name>
        <dbReference type="ChEBI" id="CHEBI:18420"/>
        <label>1</label>
        <note>catalytic</note>
    </ligand>
</feature>
<dbReference type="Gene3D" id="3.40.190.80">
    <property type="match status" value="1"/>
</dbReference>
<keyword evidence="4" id="KW-1185">Reference proteome</keyword>
<proteinExistence type="inferred from homology"/>
<evidence type="ECO:0000313" key="3">
    <source>
        <dbReference type="EMBL" id="CTQ68492.1"/>
    </source>
</evidence>
<keyword evidence="2" id="KW-0479">Metal-binding</keyword>